<proteinExistence type="inferred from homology"/>
<dbReference type="GO" id="GO:0022627">
    <property type="term" value="C:cytosolic small ribosomal subunit"/>
    <property type="evidence" value="ECO:0007669"/>
    <property type="project" value="TreeGrafter"/>
</dbReference>
<dbReference type="Pfam" id="PF02482">
    <property type="entry name" value="Ribosomal_S30AE"/>
    <property type="match status" value="1"/>
</dbReference>
<dbReference type="PANTHER" id="PTHR33231">
    <property type="entry name" value="30S RIBOSOMAL PROTEIN"/>
    <property type="match status" value="1"/>
</dbReference>
<dbReference type="EMBL" id="FOHK01000001">
    <property type="protein sequence ID" value="SES69937.1"/>
    <property type="molecule type" value="Genomic_DNA"/>
</dbReference>
<dbReference type="GO" id="GO:0045900">
    <property type="term" value="P:negative regulation of translational elongation"/>
    <property type="evidence" value="ECO:0007669"/>
    <property type="project" value="TreeGrafter"/>
</dbReference>
<dbReference type="AlphaFoldDB" id="A0A1H9YLE0"/>
<evidence type="ECO:0000313" key="6">
    <source>
        <dbReference type="EMBL" id="SES69937.1"/>
    </source>
</evidence>
<evidence type="ECO:0000256" key="1">
    <source>
        <dbReference type="ARBA" id="ARBA00022845"/>
    </source>
</evidence>
<dbReference type="Gene3D" id="3.30.160.100">
    <property type="entry name" value="Ribosome hibernation promotion factor-like"/>
    <property type="match status" value="1"/>
</dbReference>
<reference evidence="6 7" key="1">
    <citation type="submission" date="2016-10" db="EMBL/GenBank/DDBJ databases">
        <authorList>
            <person name="de Groot N.N."/>
        </authorList>
    </citation>
    <scope>NUCLEOTIDE SEQUENCE [LARGE SCALE GENOMIC DNA]</scope>
    <source>
        <strain evidence="6 7">DSM 19706</strain>
    </source>
</reference>
<protein>
    <recommendedName>
        <fullName evidence="4">Ribosome hibernation promoting factor</fullName>
    </recommendedName>
    <alternativeName>
        <fullName evidence="5">Hibernation factor HPF</fullName>
    </alternativeName>
</protein>
<dbReference type="NCBIfam" id="TIGR00741">
    <property type="entry name" value="yfiA"/>
    <property type="match status" value="1"/>
</dbReference>
<evidence type="ECO:0000313" key="7">
    <source>
        <dbReference type="Proteomes" id="UP000199308"/>
    </source>
</evidence>
<sequence>MKVNITGHHVDVTPAVQAHVEEKFHKIANHFPTLISTNVFITKQHGKHQVEMTANYEGSRLSATAEGEVMYPAIAGAIKKLDAALKHRKGILKSNLHHKPDVTTSSLAHEKVQEMRL</sequence>
<dbReference type="InterPro" id="IPR003489">
    <property type="entry name" value="RHF/RaiA"/>
</dbReference>
<accession>A0A1H9YLE0</accession>
<evidence type="ECO:0000256" key="4">
    <source>
        <dbReference type="ARBA" id="ARBA00041148"/>
    </source>
</evidence>
<dbReference type="CDD" id="cd00552">
    <property type="entry name" value="RaiA"/>
    <property type="match status" value="1"/>
</dbReference>
<dbReference type="InterPro" id="IPR036567">
    <property type="entry name" value="RHF-like"/>
</dbReference>
<comment type="similarity">
    <text evidence="2">Belongs to the HPF/YfiA ribosome-associated protein family. Short HPF subfamily.</text>
</comment>
<evidence type="ECO:0000256" key="5">
    <source>
        <dbReference type="ARBA" id="ARBA00041319"/>
    </source>
</evidence>
<name>A0A1H9YLE0_THASX</name>
<keyword evidence="1" id="KW-0810">Translation regulation</keyword>
<dbReference type="Proteomes" id="UP000199308">
    <property type="component" value="Unassembled WGS sequence"/>
</dbReference>
<evidence type="ECO:0000256" key="3">
    <source>
        <dbReference type="ARBA" id="ARBA00038695"/>
    </source>
</evidence>
<dbReference type="RefSeq" id="WP_093327017.1">
    <property type="nucleotide sequence ID" value="NZ_AP027363.1"/>
</dbReference>
<dbReference type="PANTHER" id="PTHR33231:SF1">
    <property type="entry name" value="30S RIBOSOMAL PROTEIN"/>
    <property type="match status" value="1"/>
</dbReference>
<comment type="subunit">
    <text evidence="3">Associates exclusively with 100S ribosomes, which are dimers of 70S ribosomes.</text>
</comment>
<dbReference type="STRING" id="349064.SAMN05660429_00269"/>
<dbReference type="InterPro" id="IPR050574">
    <property type="entry name" value="HPF/YfiA_ribosome-assoc"/>
</dbReference>
<dbReference type="SUPFAM" id="SSF69754">
    <property type="entry name" value="Ribosome binding protein Y (YfiA homologue)"/>
    <property type="match status" value="1"/>
</dbReference>
<evidence type="ECO:0000256" key="2">
    <source>
        <dbReference type="ARBA" id="ARBA00038434"/>
    </source>
</evidence>
<organism evidence="6 7">
    <name type="scientific">Thalassotalea agarivorans</name>
    <name type="common">Thalassomonas agarivorans</name>
    <dbReference type="NCBI Taxonomy" id="349064"/>
    <lineage>
        <taxon>Bacteria</taxon>
        <taxon>Pseudomonadati</taxon>
        <taxon>Pseudomonadota</taxon>
        <taxon>Gammaproteobacteria</taxon>
        <taxon>Alteromonadales</taxon>
        <taxon>Colwelliaceae</taxon>
        <taxon>Thalassotalea</taxon>
    </lineage>
</organism>
<keyword evidence="7" id="KW-1185">Reference proteome</keyword>
<dbReference type="OrthoDB" id="9795119at2"/>
<gene>
    <name evidence="6" type="ORF">SAMN05660429_00269</name>
</gene>
<dbReference type="GO" id="GO:0043024">
    <property type="term" value="F:ribosomal small subunit binding"/>
    <property type="evidence" value="ECO:0007669"/>
    <property type="project" value="TreeGrafter"/>
</dbReference>